<name>A0ACB8BLC1_9AGAM</name>
<reference evidence="1" key="1">
    <citation type="journal article" date="2021" name="New Phytol.">
        <title>Evolutionary innovations through gain and loss of genes in the ectomycorrhizal Boletales.</title>
        <authorList>
            <person name="Wu G."/>
            <person name="Miyauchi S."/>
            <person name="Morin E."/>
            <person name="Kuo A."/>
            <person name="Drula E."/>
            <person name="Varga T."/>
            <person name="Kohler A."/>
            <person name="Feng B."/>
            <person name="Cao Y."/>
            <person name="Lipzen A."/>
            <person name="Daum C."/>
            <person name="Hundley H."/>
            <person name="Pangilinan J."/>
            <person name="Johnson J."/>
            <person name="Barry K."/>
            <person name="LaButti K."/>
            <person name="Ng V."/>
            <person name="Ahrendt S."/>
            <person name="Min B."/>
            <person name="Choi I.G."/>
            <person name="Park H."/>
            <person name="Plett J.M."/>
            <person name="Magnuson J."/>
            <person name="Spatafora J.W."/>
            <person name="Nagy L.G."/>
            <person name="Henrissat B."/>
            <person name="Grigoriev I.V."/>
            <person name="Yang Z.L."/>
            <person name="Xu J."/>
            <person name="Martin F.M."/>
        </authorList>
    </citation>
    <scope>NUCLEOTIDE SEQUENCE</scope>
    <source>
        <strain evidence="1">KUC20120723A-06</strain>
    </source>
</reference>
<gene>
    <name evidence="1" type="ORF">BV22DRAFT_1157503</name>
</gene>
<organism evidence="1 2">
    <name type="scientific">Leucogyrophana mollusca</name>
    <dbReference type="NCBI Taxonomy" id="85980"/>
    <lineage>
        <taxon>Eukaryota</taxon>
        <taxon>Fungi</taxon>
        <taxon>Dikarya</taxon>
        <taxon>Basidiomycota</taxon>
        <taxon>Agaricomycotina</taxon>
        <taxon>Agaricomycetes</taxon>
        <taxon>Agaricomycetidae</taxon>
        <taxon>Boletales</taxon>
        <taxon>Boletales incertae sedis</taxon>
        <taxon>Leucogyrophana</taxon>
    </lineage>
</organism>
<sequence length="252" mass="27702">MARTTSNGSTWSRSVWFSTCTYFDSSTSFADAPNTSNQTAAHKEARNLEFGFTTHALEGTEQETDEPVSGTVLALKTEALVAALPVPTAQSTDVSAEALALEASLAAWLRRRKEQKLKDVKKETLPTPPGSPAPRPALTLPPKILDEVVNLESSSAARRRRRRQLRAKKLADQTLFEPAKASDPPRTLETRSLATFPVLYRHPSDHRTHRPNPPLSTSLPAAPAFPTEFDIHRRIALAEANSLASERRTRST</sequence>
<accession>A0ACB8BLC1</accession>
<evidence type="ECO:0000313" key="1">
    <source>
        <dbReference type="EMBL" id="KAH7926276.1"/>
    </source>
</evidence>
<proteinExistence type="predicted"/>
<evidence type="ECO:0000313" key="2">
    <source>
        <dbReference type="Proteomes" id="UP000790709"/>
    </source>
</evidence>
<keyword evidence="2" id="KW-1185">Reference proteome</keyword>
<dbReference type="EMBL" id="MU266386">
    <property type="protein sequence ID" value="KAH7926276.1"/>
    <property type="molecule type" value="Genomic_DNA"/>
</dbReference>
<comment type="caution">
    <text evidence="1">The sequence shown here is derived from an EMBL/GenBank/DDBJ whole genome shotgun (WGS) entry which is preliminary data.</text>
</comment>
<protein>
    <submittedName>
        <fullName evidence="1">Uncharacterized protein</fullName>
    </submittedName>
</protein>
<dbReference type="Proteomes" id="UP000790709">
    <property type="component" value="Unassembled WGS sequence"/>
</dbReference>